<dbReference type="Proteomes" id="UP001501352">
    <property type="component" value="Unassembled WGS sequence"/>
</dbReference>
<evidence type="ECO:0000313" key="5">
    <source>
        <dbReference type="Proteomes" id="UP001501352"/>
    </source>
</evidence>
<evidence type="ECO:0000313" key="4">
    <source>
        <dbReference type="EMBL" id="GAA0626807.1"/>
    </source>
</evidence>
<dbReference type="Gene3D" id="3.30.479.30">
    <property type="entry name" value="Band 7 domain"/>
    <property type="match status" value="1"/>
</dbReference>
<dbReference type="Pfam" id="PF01145">
    <property type="entry name" value="Band_7"/>
    <property type="match status" value="1"/>
</dbReference>
<comment type="similarity">
    <text evidence="2">Belongs to the band 7/mec-2 family.</text>
</comment>
<reference evidence="4 5" key="1">
    <citation type="journal article" date="2019" name="Int. J. Syst. Evol. Microbiol.">
        <title>The Global Catalogue of Microorganisms (GCM) 10K type strain sequencing project: providing services to taxonomists for standard genome sequencing and annotation.</title>
        <authorList>
            <consortium name="The Broad Institute Genomics Platform"/>
            <consortium name="The Broad Institute Genome Sequencing Center for Infectious Disease"/>
            <person name="Wu L."/>
            <person name="Ma J."/>
        </authorList>
    </citation>
    <scope>NUCLEOTIDE SEQUENCE [LARGE SCALE GENOMIC DNA]</scope>
    <source>
        <strain evidence="4 5">JCM 12928</strain>
    </source>
</reference>
<dbReference type="InterPro" id="IPR001107">
    <property type="entry name" value="Band_7"/>
</dbReference>
<name>A0ABN1H1Z7_9CAUL</name>
<dbReference type="InterPro" id="IPR043202">
    <property type="entry name" value="Band-7_stomatin-like"/>
</dbReference>
<comment type="subcellular location">
    <subcellularLocation>
        <location evidence="1">Membrane</location>
        <topology evidence="1">Single-pass membrane protein</topology>
    </subcellularLocation>
</comment>
<sequence>MVLIVIASVVGVAVLIALASFRTIRVSPWEQGVLYVDDGFERMLPPGRHRIVGLGRKLYVHRVQTGPIYMQIGPVEAVTSDRLPIRLSATVVYEITDIQASLSHPASEAVRLSVSQSLIALGSRHTLDELLTRTAATEEPLRLEVEPLVGPAKIVGLVLAGVIMPPELRRAVTEVERARLEGQATLERARGEHAALRSLANAARLLKDNPELMNLRMLQAVGTAGKGATLVIGDGALVRSSGA</sequence>
<evidence type="ECO:0000256" key="1">
    <source>
        <dbReference type="ARBA" id="ARBA00004167"/>
    </source>
</evidence>
<gene>
    <name evidence="4" type="ORF">GCM10009422_24640</name>
</gene>
<evidence type="ECO:0000259" key="3">
    <source>
        <dbReference type="Pfam" id="PF01145"/>
    </source>
</evidence>
<dbReference type="SUPFAM" id="SSF117892">
    <property type="entry name" value="Band 7/SPFH domain"/>
    <property type="match status" value="1"/>
</dbReference>
<organism evidence="4 5">
    <name type="scientific">Brevundimonas kwangchunensis</name>
    <dbReference type="NCBI Taxonomy" id="322163"/>
    <lineage>
        <taxon>Bacteria</taxon>
        <taxon>Pseudomonadati</taxon>
        <taxon>Pseudomonadota</taxon>
        <taxon>Alphaproteobacteria</taxon>
        <taxon>Caulobacterales</taxon>
        <taxon>Caulobacteraceae</taxon>
        <taxon>Brevundimonas</taxon>
    </lineage>
</organism>
<comment type="caution">
    <text evidence="4">The sequence shown here is derived from an EMBL/GenBank/DDBJ whole genome shotgun (WGS) entry which is preliminary data.</text>
</comment>
<keyword evidence="5" id="KW-1185">Reference proteome</keyword>
<dbReference type="RefSeq" id="WP_343794203.1">
    <property type="nucleotide sequence ID" value="NZ_BAAAGA010000005.1"/>
</dbReference>
<evidence type="ECO:0000256" key="2">
    <source>
        <dbReference type="ARBA" id="ARBA00008164"/>
    </source>
</evidence>
<proteinExistence type="inferred from homology"/>
<dbReference type="InterPro" id="IPR001972">
    <property type="entry name" value="Stomatin_HflK_fam"/>
</dbReference>
<dbReference type="PRINTS" id="PR00721">
    <property type="entry name" value="STOMATIN"/>
</dbReference>
<feature type="domain" description="Band 7" evidence="3">
    <location>
        <begin position="25"/>
        <end position="192"/>
    </location>
</feature>
<accession>A0ABN1H1Z7</accession>
<dbReference type="InterPro" id="IPR036013">
    <property type="entry name" value="Band_7/SPFH_dom_sf"/>
</dbReference>
<protein>
    <recommendedName>
        <fullName evidence="3">Band 7 domain-containing protein</fullName>
    </recommendedName>
</protein>
<dbReference type="PANTHER" id="PTHR10264:SF83">
    <property type="entry name" value="BLL5629 PROTEIN"/>
    <property type="match status" value="1"/>
</dbReference>
<dbReference type="PANTHER" id="PTHR10264">
    <property type="entry name" value="BAND 7 PROTEIN-RELATED"/>
    <property type="match status" value="1"/>
</dbReference>
<dbReference type="EMBL" id="BAAAGA010000005">
    <property type="protein sequence ID" value="GAA0626807.1"/>
    <property type="molecule type" value="Genomic_DNA"/>
</dbReference>